<sequence length="418" mass="45882">MSIEYNLKNTVVIGGGIVGICCALYLQKKGFKVTVVDPSEAGESTAKWSCGQMAVSEIIPLSKKGILMKIPGWLLDQQGPLALRPSAFPSIIPWFLHFLNCARESRINEIARSLASLTQHVYDDYAVLLNDCPDKDLIGTRPILELFDSADDIEHEKKYLELRQSFGFKHQILNEKEISDLEPVFTGKFKHGLLFKDWTAVKDTQGFIAALTESFIAKGGERIRAKVVTLREENNRLSQVLLSNHQIIDLDYAVVAAGVGSQLFSKQLGIDPPLAGIAGYQVVLPKPEVDIKHSTIYASGGFCFAPMSRGLQIGGTIEFAAAGAKPNMKRAEIILDKAKKVLPQLNTEGMEFGVGYRPFLPDTKPIIDMSSRLPNVALAFGHGQLGLTLAATTGRLVTEMLSQQPPQIDLTPFKANRF</sequence>
<dbReference type="RefSeq" id="WP_266129619.1">
    <property type="nucleotide sequence ID" value="NZ_JAPKMY010000002.1"/>
</dbReference>
<dbReference type="GO" id="GO:0016491">
    <property type="term" value="F:oxidoreductase activity"/>
    <property type="evidence" value="ECO:0007669"/>
    <property type="project" value="UniProtKB-KW"/>
</dbReference>
<reference evidence="3" key="1">
    <citation type="submission" date="2022-11" db="EMBL/GenBank/DDBJ databases">
        <title>Biodiversity and phylogenetic relationships of bacteria.</title>
        <authorList>
            <person name="Machado R.A.R."/>
            <person name="Bhat A."/>
            <person name="Loulou A."/>
            <person name="Kallel S."/>
        </authorList>
    </citation>
    <scope>NUCLEOTIDE SEQUENCE</scope>
    <source>
        <strain evidence="3">A-IN1</strain>
    </source>
</reference>
<gene>
    <name evidence="3" type="ORF">OSH00_05695</name>
</gene>
<dbReference type="SUPFAM" id="SSF54373">
    <property type="entry name" value="FAD-linked reductases, C-terminal domain"/>
    <property type="match status" value="1"/>
</dbReference>
<evidence type="ECO:0000256" key="1">
    <source>
        <dbReference type="ARBA" id="ARBA00023002"/>
    </source>
</evidence>
<protein>
    <submittedName>
        <fullName evidence="3">FAD-dependent oxidoreductase</fullName>
    </submittedName>
</protein>
<proteinExistence type="predicted"/>
<keyword evidence="4" id="KW-1185">Reference proteome</keyword>
<keyword evidence="1" id="KW-0560">Oxidoreductase</keyword>
<comment type="caution">
    <text evidence="3">The sequence shown here is derived from an EMBL/GenBank/DDBJ whole genome shotgun (WGS) entry which is preliminary data.</text>
</comment>
<dbReference type="Gene3D" id="3.30.9.10">
    <property type="entry name" value="D-Amino Acid Oxidase, subunit A, domain 2"/>
    <property type="match status" value="1"/>
</dbReference>
<dbReference type="SUPFAM" id="SSF51905">
    <property type="entry name" value="FAD/NAD(P)-binding domain"/>
    <property type="match status" value="1"/>
</dbReference>
<dbReference type="EMBL" id="JAPKMY010000002">
    <property type="protein sequence ID" value="MCX5467235.1"/>
    <property type="molecule type" value="Genomic_DNA"/>
</dbReference>
<dbReference type="AlphaFoldDB" id="A0A9X3DRI7"/>
<dbReference type="Pfam" id="PF01266">
    <property type="entry name" value="DAO"/>
    <property type="match status" value="1"/>
</dbReference>
<dbReference type="Gene3D" id="3.50.50.60">
    <property type="entry name" value="FAD/NAD(P)-binding domain"/>
    <property type="match status" value="2"/>
</dbReference>
<evidence type="ECO:0000259" key="2">
    <source>
        <dbReference type="Pfam" id="PF01266"/>
    </source>
</evidence>
<dbReference type="InterPro" id="IPR006076">
    <property type="entry name" value="FAD-dep_OxRdtase"/>
</dbReference>
<dbReference type="PANTHER" id="PTHR13847">
    <property type="entry name" value="SARCOSINE DEHYDROGENASE-RELATED"/>
    <property type="match status" value="1"/>
</dbReference>
<organism evidence="3 4">
    <name type="scientific">Acinetobacter nematophilus</name>
    <dbReference type="NCBI Taxonomy" id="2994642"/>
    <lineage>
        <taxon>Bacteria</taxon>
        <taxon>Pseudomonadati</taxon>
        <taxon>Pseudomonadota</taxon>
        <taxon>Gammaproteobacteria</taxon>
        <taxon>Moraxellales</taxon>
        <taxon>Moraxellaceae</taxon>
        <taxon>Acinetobacter</taxon>
    </lineage>
</organism>
<evidence type="ECO:0000313" key="4">
    <source>
        <dbReference type="Proteomes" id="UP001146019"/>
    </source>
</evidence>
<evidence type="ECO:0000313" key="3">
    <source>
        <dbReference type="EMBL" id="MCX5467235.1"/>
    </source>
</evidence>
<dbReference type="InterPro" id="IPR036188">
    <property type="entry name" value="FAD/NAD-bd_sf"/>
</dbReference>
<name>A0A9X3DRI7_9GAMM</name>
<feature type="domain" description="FAD dependent oxidoreductase" evidence="2">
    <location>
        <begin position="11"/>
        <end position="400"/>
    </location>
</feature>
<dbReference type="GO" id="GO:0005737">
    <property type="term" value="C:cytoplasm"/>
    <property type="evidence" value="ECO:0007669"/>
    <property type="project" value="TreeGrafter"/>
</dbReference>
<dbReference type="PANTHER" id="PTHR13847:SF289">
    <property type="entry name" value="GLYCINE OXIDASE"/>
    <property type="match status" value="1"/>
</dbReference>
<dbReference type="Proteomes" id="UP001146019">
    <property type="component" value="Unassembled WGS sequence"/>
</dbReference>
<accession>A0A9X3DRI7</accession>